<evidence type="ECO:0000256" key="3">
    <source>
        <dbReference type="ARBA" id="ARBA00024347"/>
    </source>
</evidence>
<proteinExistence type="inferred from homology"/>
<dbReference type="GO" id="GO:0005634">
    <property type="term" value="C:nucleus"/>
    <property type="evidence" value="ECO:0007669"/>
    <property type="project" value="UniProtKB-SubCell"/>
</dbReference>
<dbReference type="Proteomes" id="UP000694383">
    <property type="component" value="Unplaced"/>
</dbReference>
<comment type="similarity">
    <text evidence="3">Belongs to the ARTD/PARP family.</text>
</comment>
<evidence type="ECO:0000313" key="5">
    <source>
        <dbReference type="Ensembl" id="ENSOSIP00000040777.1"/>
    </source>
</evidence>
<dbReference type="PANTHER" id="PTHR45740">
    <property type="entry name" value="POLY [ADP-RIBOSE] POLYMERASE"/>
    <property type="match status" value="1"/>
</dbReference>
<dbReference type="PANTHER" id="PTHR45740:SF14">
    <property type="entry name" value="NOVEL PROTEIN"/>
    <property type="match status" value="1"/>
</dbReference>
<evidence type="ECO:0000259" key="4">
    <source>
        <dbReference type="PROSITE" id="PS50918"/>
    </source>
</evidence>
<reference evidence="5" key="1">
    <citation type="submission" date="2025-05" db="UniProtKB">
        <authorList>
            <consortium name="Ensembl"/>
        </authorList>
    </citation>
    <scope>IDENTIFICATION</scope>
</reference>
<dbReference type="PROSITE" id="PS50918">
    <property type="entry name" value="WWE"/>
    <property type="match status" value="2"/>
</dbReference>
<feature type="domain" description="WWE" evidence="4">
    <location>
        <begin position="160"/>
        <end position="241"/>
    </location>
</feature>
<dbReference type="GO" id="GO:0003950">
    <property type="term" value="F:NAD+ poly-ADP-ribosyltransferase activity"/>
    <property type="evidence" value="ECO:0007669"/>
    <property type="project" value="TreeGrafter"/>
</dbReference>
<dbReference type="AlphaFoldDB" id="A0A8C7ZDT0"/>
<dbReference type="Ensembl" id="ENSOSIT00000042945.1">
    <property type="protein sequence ID" value="ENSOSIP00000040777.1"/>
    <property type="gene ID" value="ENSOSIG00000019859.1"/>
</dbReference>
<sequence length="295" mass="34236">MKYFEWQLLVENRWQRIDNDHVIEAHYCQPGAKGITINTSMGKIFIDFDTLETSNKDFRVQRLCLLPSDQEEEVGWYFRDDHLWCEYGSKGPGTSISSKDIEHHFTLYPQGSLRFTVGSNGYSMDFSTMTQKNLVTGLQRNIRRRPKFPSNTTGLYTTTVLAGPPQLSAPGSKWEFMGNQGQWTEYQAHICSCDSSDIEREYKLNPQGKLHFTTHKYSYTLDFSSIVHTQHELVCFSNSQRFNAMFYHRNLRTDIFESIETLIFFNICTKSCVFVAMTQRNLSTNTGRAGRRTQQ</sequence>
<dbReference type="InterPro" id="IPR037197">
    <property type="entry name" value="WWE_dom_sf"/>
</dbReference>
<organism evidence="5 6">
    <name type="scientific">Oryzias sinensis</name>
    <name type="common">Chinese medaka</name>
    <dbReference type="NCBI Taxonomy" id="183150"/>
    <lineage>
        <taxon>Eukaryota</taxon>
        <taxon>Metazoa</taxon>
        <taxon>Chordata</taxon>
        <taxon>Craniata</taxon>
        <taxon>Vertebrata</taxon>
        <taxon>Euteleostomi</taxon>
        <taxon>Actinopterygii</taxon>
        <taxon>Neopterygii</taxon>
        <taxon>Teleostei</taxon>
        <taxon>Neoteleostei</taxon>
        <taxon>Acanthomorphata</taxon>
        <taxon>Ovalentaria</taxon>
        <taxon>Atherinomorphae</taxon>
        <taxon>Beloniformes</taxon>
        <taxon>Adrianichthyidae</taxon>
        <taxon>Oryziinae</taxon>
        <taxon>Oryzias</taxon>
    </lineage>
</organism>
<keyword evidence="6" id="KW-1185">Reference proteome</keyword>
<evidence type="ECO:0000256" key="1">
    <source>
        <dbReference type="ARBA" id="ARBA00004123"/>
    </source>
</evidence>
<evidence type="ECO:0000256" key="2">
    <source>
        <dbReference type="ARBA" id="ARBA00023242"/>
    </source>
</evidence>
<dbReference type="InterPro" id="IPR051712">
    <property type="entry name" value="ARTD-AVP"/>
</dbReference>
<keyword evidence="2" id="KW-0539">Nucleus</keyword>
<dbReference type="Pfam" id="PF23466">
    <property type="entry name" value="WWE_4"/>
    <property type="match status" value="1"/>
</dbReference>
<dbReference type="Gene3D" id="3.30.720.50">
    <property type="match status" value="2"/>
</dbReference>
<dbReference type="Ensembl" id="ENSOSIT00000047009.1">
    <property type="protein sequence ID" value="ENSOSIP00000044683.1"/>
    <property type="gene ID" value="ENSOSIG00000021361.1"/>
</dbReference>
<dbReference type="Pfam" id="PF02825">
    <property type="entry name" value="WWE"/>
    <property type="match status" value="2"/>
</dbReference>
<feature type="domain" description="WWE" evidence="4">
    <location>
        <begin position="62"/>
        <end position="144"/>
    </location>
</feature>
<accession>A0A8C7ZDT0</accession>
<dbReference type="GeneTree" id="ENSGT01000000214676"/>
<dbReference type="SUPFAM" id="SSF117839">
    <property type="entry name" value="WWE domain"/>
    <property type="match status" value="2"/>
</dbReference>
<evidence type="ECO:0000313" key="6">
    <source>
        <dbReference type="Proteomes" id="UP000694383"/>
    </source>
</evidence>
<dbReference type="GO" id="GO:1990404">
    <property type="term" value="F:NAD+-protein mono-ADP-ribosyltransferase activity"/>
    <property type="evidence" value="ECO:0007669"/>
    <property type="project" value="TreeGrafter"/>
</dbReference>
<dbReference type="InterPro" id="IPR004170">
    <property type="entry name" value="WWE_dom"/>
</dbReference>
<name>A0A8C7ZDT0_9TELE</name>
<protein>
    <recommendedName>
        <fullName evidence="4">WWE domain-containing protein</fullName>
    </recommendedName>
</protein>
<comment type="subcellular location">
    <subcellularLocation>
        <location evidence="1">Nucleus</location>
    </subcellularLocation>
</comment>